<reference evidence="2" key="2">
    <citation type="submission" date="2023-05" db="EMBL/GenBank/DDBJ databases">
        <authorList>
            <consortium name="Lawrence Berkeley National Laboratory"/>
            <person name="Steindorff A."/>
            <person name="Hensen N."/>
            <person name="Bonometti L."/>
            <person name="Westerberg I."/>
            <person name="Brannstrom I.O."/>
            <person name="Guillou S."/>
            <person name="Cros-Aarteil S."/>
            <person name="Calhoun S."/>
            <person name="Haridas S."/>
            <person name="Kuo A."/>
            <person name="Mondo S."/>
            <person name="Pangilinan J."/>
            <person name="Riley R."/>
            <person name="Labutti K."/>
            <person name="Andreopoulos B."/>
            <person name="Lipzen A."/>
            <person name="Chen C."/>
            <person name="Yanf M."/>
            <person name="Daum C."/>
            <person name="Ng V."/>
            <person name="Clum A."/>
            <person name="Ohm R."/>
            <person name="Martin F."/>
            <person name="Silar P."/>
            <person name="Natvig D."/>
            <person name="Lalanne C."/>
            <person name="Gautier V."/>
            <person name="Ament-Velasquez S.L."/>
            <person name="Kruys A."/>
            <person name="Hutchinson M.I."/>
            <person name="Powell A.J."/>
            <person name="Barry K."/>
            <person name="Miller A.N."/>
            <person name="Grigoriev I.V."/>
            <person name="Debuchy R."/>
            <person name="Gladieux P."/>
            <person name="Thoren M.H."/>
            <person name="Johannesson H."/>
        </authorList>
    </citation>
    <scope>NUCLEOTIDE SEQUENCE</scope>
    <source>
        <strain evidence="2">CBS 892.96</strain>
    </source>
</reference>
<dbReference type="Pfam" id="PF08555">
    <property type="entry name" value="FAM32A"/>
    <property type="match status" value="1"/>
</dbReference>
<dbReference type="InterPro" id="IPR013865">
    <property type="entry name" value="FAM32A"/>
</dbReference>
<gene>
    <name evidence="2" type="ORF">QBC36DRAFT_322357</name>
</gene>
<proteinExistence type="predicted"/>
<evidence type="ECO:0008006" key="4">
    <source>
        <dbReference type="Google" id="ProtNLM"/>
    </source>
</evidence>
<feature type="compositionally biased region" description="Basic and acidic residues" evidence="1">
    <location>
        <begin position="89"/>
        <end position="102"/>
    </location>
</feature>
<dbReference type="PANTHER" id="PTHR13282:SF6">
    <property type="entry name" value="PROTEIN FAM32A"/>
    <property type="match status" value="1"/>
</dbReference>
<feature type="region of interest" description="Disordered" evidence="1">
    <location>
        <begin position="1"/>
        <end position="127"/>
    </location>
</feature>
<sequence length="150" mass="16918">MPSEDYTTAVGGSLKLKGVSHPTIKKKKKKSKSKPTDLEKNLSTGGSPAPRADEHTPIPDVDDSDKQLQRCSEYQEPPRDYAEEEDGDEPPKTEAERRFLEAKRKRLKQLTSSGKLRPELLKTHKQRVEELNSHLSRLSEHHDMPKIGPG</sequence>
<accession>A0AAN7AAP2</accession>
<keyword evidence="3" id="KW-1185">Reference proteome</keyword>
<dbReference type="EMBL" id="MU866115">
    <property type="protein sequence ID" value="KAK4179514.1"/>
    <property type="molecule type" value="Genomic_DNA"/>
</dbReference>
<name>A0AAN7AAP2_9PEZI</name>
<reference evidence="2" key="1">
    <citation type="journal article" date="2023" name="Mol. Phylogenet. Evol.">
        <title>Genome-scale phylogeny and comparative genomics of the fungal order Sordariales.</title>
        <authorList>
            <person name="Hensen N."/>
            <person name="Bonometti L."/>
            <person name="Westerberg I."/>
            <person name="Brannstrom I.O."/>
            <person name="Guillou S."/>
            <person name="Cros-Aarteil S."/>
            <person name="Calhoun S."/>
            <person name="Haridas S."/>
            <person name="Kuo A."/>
            <person name="Mondo S."/>
            <person name="Pangilinan J."/>
            <person name="Riley R."/>
            <person name="LaButti K."/>
            <person name="Andreopoulos B."/>
            <person name="Lipzen A."/>
            <person name="Chen C."/>
            <person name="Yan M."/>
            <person name="Daum C."/>
            <person name="Ng V."/>
            <person name="Clum A."/>
            <person name="Steindorff A."/>
            <person name="Ohm R.A."/>
            <person name="Martin F."/>
            <person name="Silar P."/>
            <person name="Natvig D.O."/>
            <person name="Lalanne C."/>
            <person name="Gautier V."/>
            <person name="Ament-Velasquez S.L."/>
            <person name="Kruys A."/>
            <person name="Hutchinson M.I."/>
            <person name="Powell A.J."/>
            <person name="Barry K."/>
            <person name="Miller A.N."/>
            <person name="Grigoriev I.V."/>
            <person name="Debuchy R."/>
            <person name="Gladieux P."/>
            <person name="Hiltunen Thoren M."/>
            <person name="Johannesson H."/>
        </authorList>
    </citation>
    <scope>NUCLEOTIDE SEQUENCE</scope>
    <source>
        <strain evidence="2">CBS 892.96</strain>
    </source>
</reference>
<dbReference type="PANTHER" id="PTHR13282">
    <property type="entry name" value="PROTEIN FAM32A"/>
    <property type="match status" value="1"/>
</dbReference>
<comment type="caution">
    <text evidence="2">The sequence shown here is derived from an EMBL/GenBank/DDBJ whole genome shotgun (WGS) entry which is preliminary data.</text>
</comment>
<evidence type="ECO:0000313" key="2">
    <source>
        <dbReference type="EMBL" id="KAK4179514.1"/>
    </source>
</evidence>
<organism evidence="2 3">
    <name type="scientific">Triangularia setosa</name>
    <dbReference type="NCBI Taxonomy" id="2587417"/>
    <lineage>
        <taxon>Eukaryota</taxon>
        <taxon>Fungi</taxon>
        <taxon>Dikarya</taxon>
        <taxon>Ascomycota</taxon>
        <taxon>Pezizomycotina</taxon>
        <taxon>Sordariomycetes</taxon>
        <taxon>Sordariomycetidae</taxon>
        <taxon>Sordariales</taxon>
        <taxon>Podosporaceae</taxon>
        <taxon>Triangularia</taxon>
    </lineage>
</organism>
<evidence type="ECO:0000313" key="3">
    <source>
        <dbReference type="Proteomes" id="UP001302321"/>
    </source>
</evidence>
<evidence type="ECO:0000256" key="1">
    <source>
        <dbReference type="SAM" id="MobiDB-lite"/>
    </source>
</evidence>
<dbReference type="Proteomes" id="UP001302321">
    <property type="component" value="Unassembled WGS sequence"/>
</dbReference>
<feature type="compositionally biased region" description="Basic residues" evidence="1">
    <location>
        <begin position="23"/>
        <end position="33"/>
    </location>
</feature>
<dbReference type="AlphaFoldDB" id="A0AAN7AAP2"/>
<feature type="compositionally biased region" description="Basic and acidic residues" evidence="1">
    <location>
        <begin position="116"/>
        <end position="127"/>
    </location>
</feature>
<protein>
    <recommendedName>
        <fullName evidence="4">DUF1754-domain-containing protein</fullName>
    </recommendedName>
</protein>
<dbReference type="GO" id="GO:0005730">
    <property type="term" value="C:nucleolus"/>
    <property type="evidence" value="ECO:0007669"/>
    <property type="project" value="TreeGrafter"/>
</dbReference>